<evidence type="ECO:0000313" key="4">
    <source>
        <dbReference type="Proteomes" id="UP000070371"/>
    </source>
</evidence>
<feature type="transmembrane region" description="Helical" evidence="1">
    <location>
        <begin position="53"/>
        <end position="70"/>
    </location>
</feature>
<dbReference type="RefSeq" id="WP_062628274.1">
    <property type="nucleotide sequence ID" value="NZ_CP014327.1"/>
</dbReference>
<name>A0A126V1D0_9RHOB</name>
<keyword evidence="4" id="KW-1185">Reference proteome</keyword>
<evidence type="ECO:0000259" key="2">
    <source>
        <dbReference type="Pfam" id="PF07331"/>
    </source>
</evidence>
<reference evidence="3 4" key="1">
    <citation type="submission" date="2016-02" db="EMBL/GenBank/DDBJ databases">
        <title>Complete genome sequence of Halocynthiibacter arcticus PAMC 20958t from arctic marine sediment.</title>
        <authorList>
            <person name="Lee Y.M."/>
            <person name="Baek K."/>
            <person name="Lee H.K."/>
            <person name="Shin S.C."/>
        </authorList>
    </citation>
    <scope>NUCLEOTIDE SEQUENCE [LARGE SCALE GENOMIC DNA]</scope>
    <source>
        <strain evidence="3">PAMC 20958</strain>
    </source>
</reference>
<accession>A0A126V1D0</accession>
<organism evidence="3 4">
    <name type="scientific">Falsihalocynthiibacter arcticus</name>
    <dbReference type="NCBI Taxonomy" id="1579316"/>
    <lineage>
        <taxon>Bacteria</taxon>
        <taxon>Pseudomonadati</taxon>
        <taxon>Pseudomonadota</taxon>
        <taxon>Alphaproteobacteria</taxon>
        <taxon>Rhodobacterales</taxon>
        <taxon>Roseobacteraceae</taxon>
        <taxon>Falsihalocynthiibacter</taxon>
    </lineage>
</organism>
<dbReference type="InterPro" id="IPR009936">
    <property type="entry name" value="DUF1468"/>
</dbReference>
<dbReference type="Proteomes" id="UP000070371">
    <property type="component" value="Chromosome"/>
</dbReference>
<evidence type="ECO:0000256" key="1">
    <source>
        <dbReference type="SAM" id="Phobius"/>
    </source>
</evidence>
<feature type="domain" description="DUF1468" evidence="2">
    <location>
        <begin position="24"/>
        <end position="112"/>
    </location>
</feature>
<dbReference type="STRING" id="1579316.RC74_13195"/>
<proteinExistence type="predicted"/>
<evidence type="ECO:0000313" key="3">
    <source>
        <dbReference type="EMBL" id="AML52103.1"/>
    </source>
</evidence>
<dbReference type="Pfam" id="PF07331">
    <property type="entry name" value="TctB"/>
    <property type="match status" value="1"/>
</dbReference>
<keyword evidence="1" id="KW-0812">Transmembrane</keyword>
<dbReference type="EMBL" id="CP014327">
    <property type="protein sequence ID" value="AML52103.1"/>
    <property type="molecule type" value="Genomic_DNA"/>
</dbReference>
<sequence>MFLVFRPAGKAAEDFGFWSDVFGNSANRKRALAAFVLTLGYGAVLFGNMPYVPATFLFIFAFVAVFETWLKPEDATKKTPIWRVLTIAAVLGLIVSFGTHIIFQKLFLVQLP</sequence>
<gene>
    <name evidence="3" type="ORF">RC74_13195</name>
</gene>
<feature type="transmembrane region" description="Helical" evidence="1">
    <location>
        <begin position="82"/>
        <end position="103"/>
    </location>
</feature>
<dbReference type="KEGG" id="hat:RC74_13195"/>
<keyword evidence="1" id="KW-0472">Membrane</keyword>
<keyword evidence="1" id="KW-1133">Transmembrane helix</keyword>
<dbReference type="AlphaFoldDB" id="A0A126V1D0"/>
<protein>
    <recommendedName>
        <fullName evidence="2">DUF1468 domain-containing protein</fullName>
    </recommendedName>
</protein>